<keyword evidence="3" id="KW-1185">Reference proteome</keyword>
<evidence type="ECO:0000313" key="2">
    <source>
        <dbReference type="EMBL" id="CAH0100539.1"/>
    </source>
</evidence>
<dbReference type="Pfam" id="PF21788">
    <property type="entry name" value="TNP-like_GBD"/>
    <property type="match status" value="1"/>
</dbReference>
<feature type="domain" description="Transposable element P transposase-like GTP-binding insertion" evidence="1">
    <location>
        <begin position="5"/>
        <end position="104"/>
    </location>
</feature>
<dbReference type="OrthoDB" id="6371942at2759"/>
<proteinExistence type="predicted"/>
<sequence length="111" mass="12839">MLDACHMLKLARGLLAMPQGVLLPGFRIPAKWKYITKLFEFQNKTGFRLGNRLTRNHAYFQRHKMKVALAAQVLSQSVADGLRHLRVKLKLPRFAGSEATEEYCWNEVKLR</sequence>
<dbReference type="Proteomes" id="UP000789390">
    <property type="component" value="Unassembled WGS sequence"/>
</dbReference>
<dbReference type="InterPro" id="IPR048366">
    <property type="entry name" value="TNP-like_GBD"/>
</dbReference>
<accession>A0A8J2W095</accession>
<reference evidence="2" key="1">
    <citation type="submission" date="2021-11" db="EMBL/GenBank/DDBJ databases">
        <authorList>
            <person name="Schell T."/>
        </authorList>
    </citation>
    <scope>NUCLEOTIDE SEQUENCE</scope>
    <source>
        <strain evidence="2">M5</strain>
    </source>
</reference>
<dbReference type="AlphaFoldDB" id="A0A8J2W095"/>
<name>A0A8J2W095_9CRUS</name>
<dbReference type="EMBL" id="CAKKLH010000039">
    <property type="protein sequence ID" value="CAH0100539.1"/>
    <property type="molecule type" value="Genomic_DNA"/>
</dbReference>
<protein>
    <recommendedName>
        <fullName evidence="1">Transposable element P transposase-like GTP-binding insertion domain-containing protein</fullName>
    </recommendedName>
</protein>
<organism evidence="2 3">
    <name type="scientific">Daphnia galeata</name>
    <dbReference type="NCBI Taxonomy" id="27404"/>
    <lineage>
        <taxon>Eukaryota</taxon>
        <taxon>Metazoa</taxon>
        <taxon>Ecdysozoa</taxon>
        <taxon>Arthropoda</taxon>
        <taxon>Crustacea</taxon>
        <taxon>Branchiopoda</taxon>
        <taxon>Diplostraca</taxon>
        <taxon>Cladocera</taxon>
        <taxon>Anomopoda</taxon>
        <taxon>Daphniidae</taxon>
        <taxon>Daphnia</taxon>
    </lineage>
</organism>
<evidence type="ECO:0000259" key="1">
    <source>
        <dbReference type="Pfam" id="PF21788"/>
    </source>
</evidence>
<gene>
    <name evidence="2" type="ORF">DGAL_LOCUS2797</name>
</gene>
<evidence type="ECO:0000313" key="3">
    <source>
        <dbReference type="Proteomes" id="UP000789390"/>
    </source>
</evidence>
<comment type="caution">
    <text evidence="2">The sequence shown here is derived from an EMBL/GenBank/DDBJ whole genome shotgun (WGS) entry which is preliminary data.</text>
</comment>